<evidence type="ECO:0000256" key="6">
    <source>
        <dbReference type="ARBA" id="ARBA00022801"/>
    </source>
</evidence>
<keyword evidence="7" id="KW-0862">Zinc</keyword>
<dbReference type="HAMAP" id="MF_01820">
    <property type="entry name" value="GTPase_RsgA"/>
    <property type="match status" value="1"/>
</dbReference>
<dbReference type="InterPro" id="IPR030378">
    <property type="entry name" value="G_CP_dom"/>
</dbReference>
<dbReference type="SUPFAM" id="SSF52540">
    <property type="entry name" value="P-loop containing nucleoside triphosphate hydrolases"/>
    <property type="match status" value="1"/>
</dbReference>
<evidence type="ECO:0000256" key="3">
    <source>
        <dbReference type="ARBA" id="ARBA00022723"/>
    </source>
</evidence>
<sequence length="313" mass="34972">MNAVVSGKLAFYAEGNAGFPAVGDWVMLDREDDSSGHAVIHHILKRKSLFTRKAAGREQMEQVIAANIDTVFICMSLNADFNLRRLERYLTIAWDSMATPVVVLTKADLCADPKQKWNEVTSAAIGVDVVLCSAENSDGLDVIRNYTLPGKTIAFIGSSGVGKSTLINRLMGQDILAIKQIREDDDKGRHTTTHRQLLLLPGGGLVIDTPGMRELQIYTGDLSKTFEDIEELALGCSYKNCAHQSEPGCAIKLAIENQTLSKQRFESYQKLQREMSYDGLNARQRENEKINHMFGSKAEMKQMFKRIKEIKKR</sequence>
<keyword evidence="9" id="KW-0342">GTP-binding</keyword>
<dbReference type="InterPro" id="IPR010914">
    <property type="entry name" value="RsgA_GTPase_dom"/>
</dbReference>
<dbReference type="PROSITE" id="PS51721">
    <property type="entry name" value="G_CP"/>
    <property type="match status" value="1"/>
</dbReference>
<dbReference type="NCBIfam" id="TIGR00157">
    <property type="entry name" value="ribosome small subunit-dependent GTPase A"/>
    <property type="match status" value="1"/>
</dbReference>
<evidence type="ECO:0000256" key="7">
    <source>
        <dbReference type="ARBA" id="ARBA00022833"/>
    </source>
</evidence>
<keyword evidence="6 12" id="KW-0378">Hydrolase</keyword>
<keyword evidence="4" id="KW-0699">rRNA-binding</keyword>
<reference evidence="12" key="1">
    <citation type="submission" date="2019-08" db="EMBL/GenBank/DDBJ databases">
        <authorList>
            <person name="Kucharzyk K."/>
            <person name="Murdoch R.W."/>
            <person name="Higgins S."/>
            <person name="Loffler F."/>
        </authorList>
    </citation>
    <scope>NUCLEOTIDE SEQUENCE</scope>
</reference>
<dbReference type="GO" id="GO:0046872">
    <property type="term" value="F:metal ion binding"/>
    <property type="evidence" value="ECO:0007669"/>
    <property type="project" value="UniProtKB-KW"/>
</dbReference>
<keyword evidence="5" id="KW-0547">Nucleotide-binding</keyword>
<dbReference type="GO" id="GO:0019843">
    <property type="term" value="F:rRNA binding"/>
    <property type="evidence" value="ECO:0007669"/>
    <property type="project" value="UniProtKB-KW"/>
</dbReference>
<protein>
    <submittedName>
        <fullName evidence="12">Putative ribosome biogenesis GTPase RsgA</fullName>
        <ecNumber evidence="12">3.6.1.-</ecNumber>
    </submittedName>
</protein>
<dbReference type="Pfam" id="PF03193">
    <property type="entry name" value="RsgA_GTPase"/>
    <property type="match status" value="1"/>
</dbReference>
<evidence type="ECO:0000256" key="9">
    <source>
        <dbReference type="ARBA" id="ARBA00023134"/>
    </source>
</evidence>
<keyword evidence="3" id="KW-0479">Metal-binding</keyword>
<dbReference type="EC" id="3.6.1.-" evidence="12"/>
<evidence type="ECO:0000256" key="8">
    <source>
        <dbReference type="ARBA" id="ARBA00022884"/>
    </source>
</evidence>
<evidence type="ECO:0000256" key="1">
    <source>
        <dbReference type="ARBA" id="ARBA00022490"/>
    </source>
</evidence>
<dbReference type="GO" id="GO:0042254">
    <property type="term" value="P:ribosome biogenesis"/>
    <property type="evidence" value="ECO:0007669"/>
    <property type="project" value="UniProtKB-KW"/>
</dbReference>
<evidence type="ECO:0000256" key="4">
    <source>
        <dbReference type="ARBA" id="ARBA00022730"/>
    </source>
</evidence>
<dbReference type="InterPro" id="IPR027417">
    <property type="entry name" value="P-loop_NTPase"/>
</dbReference>
<dbReference type="PANTHER" id="PTHR32120">
    <property type="entry name" value="SMALL RIBOSOMAL SUBUNIT BIOGENESIS GTPASE RSGA"/>
    <property type="match status" value="1"/>
</dbReference>
<evidence type="ECO:0000256" key="5">
    <source>
        <dbReference type="ARBA" id="ARBA00022741"/>
    </source>
</evidence>
<accession>A0A645BJ29</accession>
<dbReference type="Gene3D" id="3.40.50.300">
    <property type="entry name" value="P-loop containing nucleotide triphosphate hydrolases"/>
    <property type="match status" value="1"/>
</dbReference>
<keyword evidence="8" id="KW-0694">RNA-binding</keyword>
<keyword evidence="1" id="KW-0963">Cytoplasm</keyword>
<evidence type="ECO:0000313" key="12">
    <source>
        <dbReference type="EMBL" id="MPM61744.1"/>
    </source>
</evidence>
<dbReference type="GO" id="GO:0005525">
    <property type="term" value="F:GTP binding"/>
    <property type="evidence" value="ECO:0007669"/>
    <property type="project" value="UniProtKB-KW"/>
</dbReference>
<organism evidence="12">
    <name type="scientific">bioreactor metagenome</name>
    <dbReference type="NCBI Taxonomy" id="1076179"/>
    <lineage>
        <taxon>unclassified sequences</taxon>
        <taxon>metagenomes</taxon>
        <taxon>ecological metagenomes</taxon>
    </lineage>
</organism>
<comment type="caution">
    <text evidence="12">The sequence shown here is derived from an EMBL/GenBank/DDBJ whole genome shotgun (WGS) entry which is preliminary data.</text>
</comment>
<evidence type="ECO:0000259" key="11">
    <source>
        <dbReference type="PROSITE" id="PS51721"/>
    </source>
</evidence>
<dbReference type="AlphaFoldDB" id="A0A645BJ29"/>
<dbReference type="EMBL" id="VSSQ01018505">
    <property type="protein sequence ID" value="MPM61744.1"/>
    <property type="molecule type" value="Genomic_DNA"/>
</dbReference>
<evidence type="ECO:0000256" key="2">
    <source>
        <dbReference type="ARBA" id="ARBA00022517"/>
    </source>
</evidence>
<dbReference type="InterPro" id="IPR004881">
    <property type="entry name" value="Ribosome_biogen_GTPase_RsgA"/>
</dbReference>
<dbReference type="GO" id="GO:0003924">
    <property type="term" value="F:GTPase activity"/>
    <property type="evidence" value="ECO:0007669"/>
    <property type="project" value="InterPro"/>
</dbReference>
<keyword evidence="2" id="KW-0690">Ribosome biogenesis</keyword>
<proteinExistence type="inferred from homology"/>
<feature type="domain" description="EngC GTPase" evidence="10">
    <location>
        <begin position="66"/>
        <end position="213"/>
    </location>
</feature>
<dbReference type="Gene3D" id="1.10.40.50">
    <property type="entry name" value="Probable gtpase engc, domain 3"/>
    <property type="match status" value="1"/>
</dbReference>
<gene>
    <name evidence="12" type="primary">rsgA_41</name>
    <name evidence="12" type="ORF">SDC9_108604</name>
</gene>
<feature type="domain" description="CP-type G" evidence="11">
    <location>
        <begin position="57"/>
        <end position="215"/>
    </location>
</feature>
<dbReference type="PROSITE" id="PS50936">
    <property type="entry name" value="ENGC_GTPASE"/>
    <property type="match status" value="1"/>
</dbReference>
<evidence type="ECO:0000259" key="10">
    <source>
        <dbReference type="PROSITE" id="PS50936"/>
    </source>
</evidence>
<dbReference type="CDD" id="cd01854">
    <property type="entry name" value="YjeQ_EngC"/>
    <property type="match status" value="1"/>
</dbReference>
<dbReference type="PANTHER" id="PTHR32120:SF10">
    <property type="entry name" value="SMALL RIBOSOMAL SUBUNIT BIOGENESIS GTPASE RSGA"/>
    <property type="match status" value="1"/>
</dbReference>
<name>A0A645BJ29_9ZZZZ</name>